<reference evidence="1" key="1">
    <citation type="submission" date="2020-01" db="EMBL/GenBank/DDBJ databases">
        <authorList>
            <person name="Rat A."/>
        </authorList>
    </citation>
    <scope>NUCLEOTIDE SEQUENCE</scope>
    <source>
        <strain evidence="1">LMG 28251</strain>
    </source>
</reference>
<sequence>MPPISRPPPGALAMTPTTSAPVTELLARTSESAARALEQAQRITGVIQRAAPTFAPRLPTFPDLSPFQKSPFALAQDAMAYAIDATQRGILFWDTMRQAGNTFVSHEAAGCPPVLHFAYEMVVDGRSLPRPCNYALVSITPPEGWPAQNPALRPFVIIDPRAGHGAGIGGFKSDSQVGVALRRGHPVYFVIFFREPEPSQTILDITAAEEEFLRTIATRHPDAPKPVVIGNCQGGWAVMMLGATAPELTGPLVLNGAPLSYWAGETGKNPMRYAGGLAGGAWPAAMLSDLGNGRFDGANLVQNFENLSPGNAKFRKYANLFQNVDTESERFLEFERWWGGFFLMNADEINWIVENLFIGNRFSRGTLSAGPGAAFDMRAVRSPIIVFASAGDNITPPGQALRWIADVYDDEQQIKTLGQTIIYLMHADIGHLGIFVSGKVALKEHAEIATTLDTIEAVAPGLYEMRITGTEGTGLNTGFQVELVERSIADIRALSGEAENEAFPAVAKVSALNETLYDLTLRPIIRQFATEQTAELRRQLHPLRAKRSLMSDKINPFMAGFATMAEHVRAHRQQAAPDNAFIAAERAMADRIEASIDRYRDTRDARQEIAFHIVYGALAAIGITDDVPIEAPAQAALAQTPEVQVAMTRIATGGYAEAVVRMMILLARARGGVRRDRLARSNALLTTESPFAEMSADARQSMIREQTLIVAVDAEQALATLPQLLPGAPDRRRALQTVADVAGPETDQPEAVLAMLARLRETLKLARPVAA</sequence>
<dbReference type="Proteomes" id="UP001196068">
    <property type="component" value="Unassembled WGS sequence"/>
</dbReference>
<evidence type="ECO:0000313" key="2">
    <source>
        <dbReference type="Proteomes" id="UP001196068"/>
    </source>
</evidence>
<dbReference type="EMBL" id="JAAEDH010000015">
    <property type="protein sequence ID" value="MBR0656109.1"/>
    <property type="molecule type" value="Genomic_DNA"/>
</dbReference>
<dbReference type="Pfam" id="PF11339">
    <property type="entry name" value="DUF3141"/>
    <property type="match status" value="1"/>
</dbReference>
<evidence type="ECO:0000313" key="1">
    <source>
        <dbReference type="EMBL" id="MBR0656109.1"/>
    </source>
</evidence>
<proteinExistence type="predicted"/>
<gene>
    <name evidence="1" type="ORF">GXW79_13585</name>
</gene>
<dbReference type="InterPro" id="IPR051321">
    <property type="entry name" value="PHA/PHB_synthase"/>
</dbReference>
<protein>
    <submittedName>
        <fullName evidence="1">DUF3141 domain-containing protein</fullName>
    </submittedName>
</protein>
<dbReference type="InterPro" id="IPR024501">
    <property type="entry name" value="DUF3141"/>
</dbReference>
<keyword evidence="2" id="KW-1185">Reference proteome</keyword>
<dbReference type="AlphaFoldDB" id="A0AAF1K4P8"/>
<comment type="caution">
    <text evidence="1">The sequence shown here is derived from an EMBL/GenBank/DDBJ whole genome shotgun (WGS) entry which is preliminary data.</text>
</comment>
<dbReference type="Gene3D" id="3.40.50.1820">
    <property type="entry name" value="alpha/beta hydrolase"/>
    <property type="match status" value="1"/>
</dbReference>
<dbReference type="SUPFAM" id="SSF53474">
    <property type="entry name" value="alpha/beta-Hydrolases"/>
    <property type="match status" value="1"/>
</dbReference>
<dbReference type="InterPro" id="IPR029058">
    <property type="entry name" value="AB_hydrolase_fold"/>
</dbReference>
<accession>A0AAF1K4P8</accession>
<organism evidence="1 2">
    <name type="scientific">Plastoroseomonas arctica</name>
    <dbReference type="NCBI Taxonomy" id="1509237"/>
    <lineage>
        <taxon>Bacteria</taxon>
        <taxon>Pseudomonadati</taxon>
        <taxon>Pseudomonadota</taxon>
        <taxon>Alphaproteobacteria</taxon>
        <taxon>Acetobacterales</taxon>
        <taxon>Acetobacteraceae</taxon>
        <taxon>Plastoroseomonas</taxon>
    </lineage>
</organism>
<reference evidence="1" key="2">
    <citation type="journal article" date="2021" name="Syst. Appl. Microbiol.">
        <title>Roseomonas hellenica sp. nov., isolated from roots of wild-growing Alkanna tinctoria.</title>
        <authorList>
            <person name="Rat A."/>
            <person name="Naranjo H.D."/>
            <person name="Lebbe L."/>
            <person name="Cnockaert M."/>
            <person name="Krigas N."/>
            <person name="Grigoriadou K."/>
            <person name="Maloupa E."/>
            <person name="Willems A."/>
        </authorList>
    </citation>
    <scope>NUCLEOTIDE SEQUENCE</scope>
    <source>
        <strain evidence="1">LMG 28251</strain>
    </source>
</reference>
<dbReference type="PANTHER" id="PTHR36837">
    <property type="entry name" value="POLY(3-HYDROXYALKANOATE) POLYMERASE SUBUNIT PHAC"/>
    <property type="match status" value="1"/>
</dbReference>
<dbReference type="PANTHER" id="PTHR36837:SF2">
    <property type="entry name" value="POLY(3-HYDROXYALKANOATE) POLYMERASE SUBUNIT PHAC"/>
    <property type="match status" value="1"/>
</dbReference>
<name>A0AAF1K4P8_9PROT</name>